<proteinExistence type="predicted"/>
<dbReference type="EMBL" id="JAVIIQ010000012">
    <property type="protein sequence ID" value="MDX8534392.1"/>
    <property type="molecule type" value="Genomic_DNA"/>
</dbReference>
<dbReference type="RefSeq" id="WP_320251877.1">
    <property type="nucleotide sequence ID" value="NZ_JAVIIQ010000012.1"/>
</dbReference>
<dbReference type="Proteomes" id="UP001285154">
    <property type="component" value="Unassembled WGS sequence"/>
</dbReference>
<gene>
    <name evidence="1" type="ORF">RFM42_25610</name>
</gene>
<evidence type="ECO:0000313" key="1">
    <source>
        <dbReference type="EMBL" id="MDX8534392.1"/>
    </source>
</evidence>
<reference evidence="1 2" key="1">
    <citation type="submission" date="2023-08" db="EMBL/GenBank/DDBJ databases">
        <title>Implementing the SeqCode for naming new Mesorhizobium species isolated from Vachellia karroo root nodules.</title>
        <authorList>
            <person name="Van Lill M."/>
        </authorList>
    </citation>
    <scope>NUCLEOTIDE SEQUENCE [LARGE SCALE GENOMIC DNA]</scope>
    <source>
        <strain evidence="1 2">VK25D</strain>
    </source>
</reference>
<sequence>MKKTYEKSVFVCKGKLSAVVAGVAGSPPTTPPP</sequence>
<protein>
    <submittedName>
        <fullName evidence="1">RiPP</fullName>
    </submittedName>
</protein>
<organism evidence="1 2">
    <name type="scientific">Mesorhizobium vachelliae</name>
    <dbReference type="NCBI Taxonomy" id="3072309"/>
    <lineage>
        <taxon>Bacteria</taxon>
        <taxon>Pseudomonadati</taxon>
        <taxon>Pseudomonadota</taxon>
        <taxon>Alphaproteobacteria</taxon>
        <taxon>Hyphomicrobiales</taxon>
        <taxon>Phyllobacteriaceae</taxon>
        <taxon>Mesorhizobium</taxon>
    </lineage>
</organism>
<keyword evidence="2" id="KW-1185">Reference proteome</keyword>
<comment type="caution">
    <text evidence="1">The sequence shown here is derived from an EMBL/GenBank/DDBJ whole genome shotgun (WGS) entry which is preliminary data.</text>
</comment>
<name>A0ABU5AA18_9HYPH</name>
<evidence type="ECO:0000313" key="2">
    <source>
        <dbReference type="Proteomes" id="UP001285154"/>
    </source>
</evidence>
<accession>A0ABU5AA18</accession>